<dbReference type="InterPro" id="IPR002010">
    <property type="entry name" value="T3SS_IM_R"/>
</dbReference>
<feature type="transmembrane region" description="Helical" evidence="8">
    <location>
        <begin position="43"/>
        <end position="62"/>
    </location>
</feature>
<keyword evidence="7" id="KW-0975">Bacterial flagellum</keyword>
<keyword evidence="9" id="KW-0969">Cilium</keyword>
<evidence type="ECO:0000256" key="8">
    <source>
        <dbReference type="SAM" id="Phobius"/>
    </source>
</evidence>
<keyword evidence="5 8" id="KW-1133">Transmembrane helix</keyword>
<keyword evidence="3" id="KW-1003">Cell membrane</keyword>
<evidence type="ECO:0000256" key="5">
    <source>
        <dbReference type="ARBA" id="ARBA00022989"/>
    </source>
</evidence>
<evidence type="ECO:0000256" key="2">
    <source>
        <dbReference type="ARBA" id="ARBA00004651"/>
    </source>
</evidence>
<feature type="transmembrane region" description="Helical" evidence="8">
    <location>
        <begin position="179"/>
        <end position="201"/>
    </location>
</feature>
<evidence type="ECO:0000256" key="4">
    <source>
        <dbReference type="ARBA" id="ARBA00022692"/>
    </source>
</evidence>
<keyword evidence="6 8" id="KW-0472">Membrane</keyword>
<evidence type="ECO:0000256" key="6">
    <source>
        <dbReference type="ARBA" id="ARBA00023136"/>
    </source>
</evidence>
<accession>A0A3B0Y6N7</accession>
<dbReference type="GO" id="GO:0006605">
    <property type="term" value="P:protein targeting"/>
    <property type="evidence" value="ECO:0007669"/>
    <property type="project" value="InterPro"/>
</dbReference>
<feature type="transmembrane region" description="Helical" evidence="8">
    <location>
        <begin position="13"/>
        <end position="31"/>
    </location>
</feature>
<reference evidence="9" key="1">
    <citation type="submission" date="2018-06" db="EMBL/GenBank/DDBJ databases">
        <authorList>
            <person name="Zhirakovskaya E."/>
        </authorList>
    </citation>
    <scope>NUCLEOTIDE SEQUENCE</scope>
</reference>
<dbReference type="InterPro" id="IPR006303">
    <property type="entry name" value="FliR"/>
</dbReference>
<feature type="transmembrane region" description="Helical" evidence="8">
    <location>
        <begin position="213"/>
        <end position="237"/>
    </location>
</feature>
<feature type="transmembrane region" description="Helical" evidence="8">
    <location>
        <begin position="74"/>
        <end position="98"/>
    </location>
</feature>
<dbReference type="PANTHER" id="PTHR30065:SF8">
    <property type="entry name" value="FLAGELLAR BIOSYNTHETIC PROTEIN FLIR"/>
    <property type="match status" value="1"/>
</dbReference>
<keyword evidence="9" id="KW-0966">Cell projection</keyword>
<protein>
    <submittedName>
        <fullName evidence="9">Flagellar biosynthesis protein FliR</fullName>
    </submittedName>
</protein>
<comment type="subcellular location">
    <subcellularLocation>
        <location evidence="1">Bacterial flagellum basal body</location>
    </subcellularLocation>
    <subcellularLocation>
        <location evidence="2">Cell membrane</location>
        <topology evidence="2">Multi-pass membrane protein</topology>
    </subcellularLocation>
</comment>
<keyword evidence="9" id="KW-0282">Flagellum</keyword>
<evidence type="ECO:0000256" key="7">
    <source>
        <dbReference type="ARBA" id="ARBA00023143"/>
    </source>
</evidence>
<name>A0A3B0Y6N7_9ZZZZ</name>
<organism evidence="9">
    <name type="scientific">hydrothermal vent metagenome</name>
    <dbReference type="NCBI Taxonomy" id="652676"/>
    <lineage>
        <taxon>unclassified sequences</taxon>
        <taxon>metagenomes</taxon>
        <taxon>ecological metagenomes</taxon>
    </lineage>
</organism>
<dbReference type="Pfam" id="PF01311">
    <property type="entry name" value="Bac_export_1"/>
    <property type="match status" value="1"/>
</dbReference>
<dbReference type="GO" id="GO:0009425">
    <property type="term" value="C:bacterial-type flagellum basal body"/>
    <property type="evidence" value="ECO:0007669"/>
    <property type="project" value="UniProtKB-SubCell"/>
</dbReference>
<evidence type="ECO:0000256" key="1">
    <source>
        <dbReference type="ARBA" id="ARBA00004117"/>
    </source>
</evidence>
<dbReference type="PANTHER" id="PTHR30065">
    <property type="entry name" value="FLAGELLAR BIOSYNTHETIC PROTEIN FLIR"/>
    <property type="match status" value="1"/>
</dbReference>
<dbReference type="GO" id="GO:0005886">
    <property type="term" value="C:plasma membrane"/>
    <property type="evidence" value="ECO:0007669"/>
    <property type="project" value="UniProtKB-SubCell"/>
</dbReference>
<keyword evidence="4 8" id="KW-0812">Transmembrane</keyword>
<dbReference type="EMBL" id="UOFL01000034">
    <property type="protein sequence ID" value="VAW72063.1"/>
    <property type="molecule type" value="Genomic_DNA"/>
</dbReference>
<evidence type="ECO:0000313" key="9">
    <source>
        <dbReference type="EMBL" id="VAW72063.1"/>
    </source>
</evidence>
<dbReference type="AlphaFoldDB" id="A0A3B0Y6N7"/>
<proteinExistence type="predicted"/>
<gene>
    <name evidence="9" type="ORF">MNBD_GAMMA12-3032</name>
</gene>
<evidence type="ECO:0000256" key="3">
    <source>
        <dbReference type="ARBA" id="ARBA00022475"/>
    </source>
</evidence>
<dbReference type="GO" id="GO:0044780">
    <property type="term" value="P:bacterial-type flagellum assembly"/>
    <property type="evidence" value="ECO:0007669"/>
    <property type="project" value="InterPro"/>
</dbReference>
<dbReference type="NCBIfam" id="TIGR01400">
    <property type="entry name" value="fliR"/>
    <property type="match status" value="1"/>
</dbReference>
<feature type="transmembrane region" description="Helical" evidence="8">
    <location>
        <begin position="128"/>
        <end position="151"/>
    </location>
</feature>
<sequence>MIASTEITAMVGVYFWPFIRISAMLMAAPMFGARNIIFSAHRLGLALLLTIMVSPLLGSMPLLDPLSSQGLVLIFNQFLIGFAMGFILQMAMGALSMAGQSIAMTMGLGFAQSVDPVTGVSVPVIGKFYLVIGTLLFFMLNGHLMAIQILVESFTLIPIGEKGLTNSGFMTLILWGTQMYVGSLLIALPCMVSITLINIAFGVMTRSAPQMNIFAVGFPTTLFAGVIIVMLTLPGLLPRFTDILMQAFVTMHKVLVI</sequence>
<dbReference type="PRINTS" id="PR00953">
    <property type="entry name" value="TYPE3IMRPROT"/>
</dbReference>